<sequence length="590" mass="62403">MIASSAVLFALLAAAGFADAKPPGGGLFGGAPGMRLRHSRPEPPKAFRKHAPKPAAPDASLDLRIHLKKGDRSGLETKLLEVSTPGHPNYGKHLSKSELEAYVRPTEATTSAIKSWLDAHNLTANAVSPAGDILQIQMPVSRADSLLNAQYSLFTHAGNGLSALRTLSYSLPVDLDDHVLLMEPTTDFVIEPKFSDPLKFASHTAANLTSFIDNFLGGGHLGKIFGLKEKRMEDFCNQWMTPQCLSELYGIPFTNGTGKASLAVTGFIKQYANEADLQTFLQTLRPDMSQETKFTLQKMEGGQNEQDPTQAGTEANLDVQFSVGVAGHAVPVTFISVGDEGDNKNGFLDIVNNLLAQDEVPQVLATSYGMDESAVGLDLAQQMCDAYMQLGARGVSVIFSSGDSGVGAGDCTTFTPTFPSGCPYVTSVGATDGYSPEKVASFSSGGFSNIFDAPTWQKDHVNGYLKQIGSTHSGLFNTTGRAFPDVSTSGTNFPTVVASSWQPVGGTSASTPVFASIIALLNDELMAVGRNSLGFLNPWLYAQSTAFTDITTGSNPGCGGNGFDALSGWDPATGLGTPIYSKLRKATGLQ</sequence>
<dbReference type="STRING" id="1314781.A0A165P093"/>
<keyword evidence="5" id="KW-0964">Secreted</keyword>
<evidence type="ECO:0000256" key="11">
    <source>
        <dbReference type="ARBA" id="ARBA00022837"/>
    </source>
</evidence>
<evidence type="ECO:0000256" key="10">
    <source>
        <dbReference type="ARBA" id="ARBA00022825"/>
    </source>
</evidence>
<keyword evidence="8 17" id="KW-0732">Signal</keyword>
<evidence type="ECO:0000256" key="16">
    <source>
        <dbReference type="SAM" id="MobiDB-lite"/>
    </source>
</evidence>
<dbReference type="PROSITE" id="PS51695">
    <property type="entry name" value="SEDOLISIN"/>
    <property type="match status" value="1"/>
</dbReference>
<evidence type="ECO:0000256" key="5">
    <source>
        <dbReference type="ARBA" id="ARBA00022525"/>
    </source>
</evidence>
<evidence type="ECO:0000256" key="6">
    <source>
        <dbReference type="ARBA" id="ARBA00022670"/>
    </source>
</evidence>
<evidence type="ECO:0000256" key="9">
    <source>
        <dbReference type="ARBA" id="ARBA00022801"/>
    </source>
</evidence>
<dbReference type="PANTHER" id="PTHR14218">
    <property type="entry name" value="PROTEASE S8 TRIPEPTIDYL PEPTIDASE I CLN2"/>
    <property type="match status" value="1"/>
</dbReference>
<comment type="cofactor">
    <cofactor evidence="15">
        <name>Ca(2+)</name>
        <dbReference type="ChEBI" id="CHEBI:29108"/>
    </cofactor>
    <text evidence="15">Binds 1 Ca(2+) ion per subunit.</text>
</comment>
<proteinExistence type="predicted"/>
<feature type="active site" description="Charge relay system" evidence="15">
    <location>
        <position position="314"/>
    </location>
</feature>
<protein>
    <recommendedName>
        <fullName evidence="4">tripeptidyl-peptidase II</fullName>
        <ecNumber evidence="4">3.4.14.10</ecNumber>
    </recommendedName>
</protein>
<dbReference type="CDD" id="cd11377">
    <property type="entry name" value="Pro-peptidase_S53"/>
    <property type="match status" value="1"/>
</dbReference>
<dbReference type="FunFam" id="3.40.50.200:FF:000015">
    <property type="entry name" value="Tripeptidyl peptidase A"/>
    <property type="match status" value="1"/>
</dbReference>
<dbReference type="GO" id="GO:0046872">
    <property type="term" value="F:metal ion binding"/>
    <property type="evidence" value="ECO:0007669"/>
    <property type="project" value="UniProtKB-UniRule"/>
</dbReference>
<comment type="function">
    <text evidence="2">Secreted tripeptidyl-peptidase which degrades proteins at acidic pHs and is involved in virulence.</text>
</comment>
<comment type="catalytic activity">
    <reaction evidence="1">
        <text>Release of an N-terminal tripeptide from a polypeptide.</text>
        <dbReference type="EC" id="3.4.14.10"/>
    </reaction>
</comment>
<feature type="signal peptide" evidence="17">
    <location>
        <begin position="1"/>
        <end position="20"/>
    </location>
</feature>
<dbReference type="InterPro" id="IPR015366">
    <property type="entry name" value="S53_propep"/>
</dbReference>
<keyword evidence="13" id="KW-0865">Zymogen</keyword>
<feature type="chain" id="PRO_5007863595" description="tripeptidyl-peptidase II" evidence="17">
    <location>
        <begin position="21"/>
        <end position="590"/>
    </location>
</feature>
<dbReference type="InterPro" id="IPR000209">
    <property type="entry name" value="Peptidase_S8/S53_dom"/>
</dbReference>
<dbReference type="SMART" id="SM00944">
    <property type="entry name" value="Pro-kuma_activ"/>
    <property type="match status" value="1"/>
</dbReference>
<keyword evidence="14" id="KW-0325">Glycoprotein</keyword>
<evidence type="ECO:0000256" key="13">
    <source>
        <dbReference type="ARBA" id="ARBA00023145"/>
    </source>
</evidence>
<dbReference type="Gene3D" id="3.40.50.200">
    <property type="entry name" value="Peptidase S8/S53 domain"/>
    <property type="match status" value="1"/>
</dbReference>
<dbReference type="InterPro" id="IPR030400">
    <property type="entry name" value="Sedolisin_dom"/>
</dbReference>
<dbReference type="SUPFAM" id="SSF52743">
    <property type="entry name" value="Subtilisin-like"/>
    <property type="match status" value="1"/>
</dbReference>
<evidence type="ECO:0000313" key="20">
    <source>
        <dbReference type="Proteomes" id="UP000077266"/>
    </source>
</evidence>
<keyword evidence="7 15" id="KW-0479">Metal-binding</keyword>
<dbReference type="AlphaFoldDB" id="A0A165P093"/>
<dbReference type="OrthoDB" id="409122at2759"/>
<feature type="active site" description="Charge relay system" evidence="15">
    <location>
        <position position="318"/>
    </location>
</feature>
<dbReference type="Pfam" id="PF09286">
    <property type="entry name" value="Pro-kuma_activ"/>
    <property type="match status" value="1"/>
</dbReference>
<organism evidence="19 20">
    <name type="scientific">Exidia glandulosa HHB12029</name>
    <dbReference type="NCBI Taxonomy" id="1314781"/>
    <lineage>
        <taxon>Eukaryota</taxon>
        <taxon>Fungi</taxon>
        <taxon>Dikarya</taxon>
        <taxon>Basidiomycota</taxon>
        <taxon>Agaricomycotina</taxon>
        <taxon>Agaricomycetes</taxon>
        <taxon>Auriculariales</taxon>
        <taxon>Exidiaceae</taxon>
        <taxon>Exidia</taxon>
    </lineage>
</organism>
<feature type="binding site" evidence="15">
    <location>
        <position position="550"/>
    </location>
    <ligand>
        <name>Ca(2+)</name>
        <dbReference type="ChEBI" id="CHEBI:29108"/>
    </ligand>
</feature>
<dbReference type="InParanoid" id="A0A165P093"/>
<comment type="subcellular location">
    <subcellularLocation>
        <location evidence="3">Secreted</location>
        <location evidence="3">Extracellular space</location>
    </subcellularLocation>
</comment>
<reference evidence="19 20" key="1">
    <citation type="journal article" date="2016" name="Mol. Biol. Evol.">
        <title>Comparative Genomics of Early-Diverging Mushroom-Forming Fungi Provides Insights into the Origins of Lignocellulose Decay Capabilities.</title>
        <authorList>
            <person name="Nagy L.G."/>
            <person name="Riley R."/>
            <person name="Tritt A."/>
            <person name="Adam C."/>
            <person name="Daum C."/>
            <person name="Floudas D."/>
            <person name="Sun H."/>
            <person name="Yadav J.S."/>
            <person name="Pangilinan J."/>
            <person name="Larsson K.H."/>
            <person name="Matsuura K."/>
            <person name="Barry K."/>
            <person name="Labutti K."/>
            <person name="Kuo R."/>
            <person name="Ohm R.A."/>
            <person name="Bhattacharya S.S."/>
            <person name="Shirouzu T."/>
            <person name="Yoshinaga Y."/>
            <person name="Martin F.M."/>
            <person name="Grigoriev I.V."/>
            <person name="Hibbett D.S."/>
        </authorList>
    </citation>
    <scope>NUCLEOTIDE SEQUENCE [LARGE SCALE GENOMIC DNA]</scope>
    <source>
        <strain evidence="19 20">HHB12029</strain>
    </source>
</reference>
<evidence type="ECO:0000256" key="14">
    <source>
        <dbReference type="ARBA" id="ARBA00023180"/>
    </source>
</evidence>
<dbReference type="GO" id="GO:0005576">
    <property type="term" value="C:extracellular region"/>
    <property type="evidence" value="ECO:0007669"/>
    <property type="project" value="UniProtKB-SubCell"/>
</dbReference>
<evidence type="ECO:0000256" key="2">
    <source>
        <dbReference type="ARBA" id="ARBA00002451"/>
    </source>
</evidence>
<evidence type="ECO:0000256" key="1">
    <source>
        <dbReference type="ARBA" id="ARBA00001910"/>
    </source>
</evidence>
<keyword evidence="11 15" id="KW-0106">Calcium</keyword>
<dbReference type="Pfam" id="PF00082">
    <property type="entry name" value="Peptidase_S8"/>
    <property type="match status" value="1"/>
</dbReference>
<keyword evidence="10 15" id="KW-0720">Serine protease</keyword>
<dbReference type="GO" id="GO:0004252">
    <property type="term" value="F:serine-type endopeptidase activity"/>
    <property type="evidence" value="ECO:0007669"/>
    <property type="project" value="UniProtKB-UniRule"/>
</dbReference>
<dbReference type="EMBL" id="KV425893">
    <property type="protein sequence ID" value="KZW01464.1"/>
    <property type="molecule type" value="Genomic_DNA"/>
</dbReference>
<evidence type="ECO:0000313" key="19">
    <source>
        <dbReference type="EMBL" id="KZW01464.1"/>
    </source>
</evidence>
<dbReference type="GO" id="GO:0008240">
    <property type="term" value="F:tripeptidyl-peptidase activity"/>
    <property type="evidence" value="ECO:0007669"/>
    <property type="project" value="UniProtKB-EC"/>
</dbReference>
<evidence type="ECO:0000256" key="15">
    <source>
        <dbReference type="PROSITE-ProRule" id="PRU01032"/>
    </source>
</evidence>
<keyword evidence="20" id="KW-1185">Reference proteome</keyword>
<evidence type="ECO:0000256" key="12">
    <source>
        <dbReference type="ARBA" id="ARBA00023026"/>
    </source>
</evidence>
<dbReference type="CDD" id="cd04056">
    <property type="entry name" value="Peptidases_S53"/>
    <property type="match status" value="1"/>
</dbReference>
<dbReference type="EC" id="3.4.14.10" evidence="4"/>
<dbReference type="InterPro" id="IPR036852">
    <property type="entry name" value="Peptidase_S8/S53_dom_sf"/>
</dbReference>
<keyword evidence="6 15" id="KW-0645">Protease</keyword>
<feature type="binding site" evidence="15">
    <location>
        <position position="568"/>
    </location>
    <ligand>
        <name>Ca(2+)</name>
        <dbReference type="ChEBI" id="CHEBI:29108"/>
    </ligand>
</feature>
<evidence type="ECO:0000256" key="8">
    <source>
        <dbReference type="ARBA" id="ARBA00022729"/>
    </source>
</evidence>
<keyword evidence="12" id="KW-0843">Virulence</keyword>
<gene>
    <name evidence="19" type="ORF">EXIGLDRAFT_666173</name>
</gene>
<evidence type="ECO:0000256" key="3">
    <source>
        <dbReference type="ARBA" id="ARBA00004239"/>
    </source>
</evidence>
<feature type="binding site" evidence="15">
    <location>
        <position position="570"/>
    </location>
    <ligand>
        <name>Ca(2+)</name>
        <dbReference type="ChEBI" id="CHEBI:29108"/>
    </ligand>
</feature>
<accession>A0A165P093</accession>
<dbReference type="Proteomes" id="UP000077266">
    <property type="component" value="Unassembled WGS sequence"/>
</dbReference>
<dbReference type="SUPFAM" id="SSF54897">
    <property type="entry name" value="Protease propeptides/inhibitors"/>
    <property type="match status" value="1"/>
</dbReference>
<evidence type="ECO:0000256" key="7">
    <source>
        <dbReference type="ARBA" id="ARBA00022723"/>
    </source>
</evidence>
<evidence type="ECO:0000256" key="4">
    <source>
        <dbReference type="ARBA" id="ARBA00012462"/>
    </source>
</evidence>
<feature type="active site" description="Charge relay system" evidence="15">
    <location>
        <position position="508"/>
    </location>
</feature>
<evidence type="ECO:0000256" key="17">
    <source>
        <dbReference type="SAM" id="SignalP"/>
    </source>
</evidence>
<evidence type="ECO:0000259" key="18">
    <source>
        <dbReference type="PROSITE" id="PS51695"/>
    </source>
</evidence>
<dbReference type="PANTHER" id="PTHR14218:SF15">
    <property type="entry name" value="TRIPEPTIDYL-PEPTIDASE 1"/>
    <property type="match status" value="1"/>
</dbReference>
<feature type="binding site" evidence="15">
    <location>
        <position position="549"/>
    </location>
    <ligand>
        <name>Ca(2+)</name>
        <dbReference type="ChEBI" id="CHEBI:29108"/>
    </ligand>
</feature>
<feature type="domain" description="Peptidase S53" evidence="18">
    <location>
        <begin position="239"/>
        <end position="590"/>
    </location>
</feature>
<keyword evidence="9 15" id="KW-0378">Hydrolase</keyword>
<dbReference type="InterPro" id="IPR050819">
    <property type="entry name" value="Tripeptidyl-peptidase_I"/>
</dbReference>
<name>A0A165P093_EXIGL</name>
<dbReference type="GO" id="GO:0006508">
    <property type="term" value="P:proteolysis"/>
    <property type="evidence" value="ECO:0007669"/>
    <property type="project" value="UniProtKB-KW"/>
</dbReference>
<feature type="region of interest" description="Disordered" evidence="16">
    <location>
        <begin position="28"/>
        <end position="59"/>
    </location>
</feature>